<dbReference type="InterPro" id="IPR013785">
    <property type="entry name" value="Aldolase_TIM"/>
</dbReference>
<name>A0ABR8UPZ7_9MICC</name>
<evidence type="ECO:0000256" key="1">
    <source>
        <dbReference type="ARBA" id="ARBA00001917"/>
    </source>
</evidence>
<dbReference type="InterPro" id="IPR044152">
    <property type="entry name" value="YqjM-like"/>
</dbReference>
<evidence type="ECO:0000259" key="6">
    <source>
        <dbReference type="Pfam" id="PF00724"/>
    </source>
</evidence>
<evidence type="ECO:0000256" key="5">
    <source>
        <dbReference type="ARBA" id="ARBA00023002"/>
    </source>
</evidence>
<dbReference type="PANTHER" id="PTHR43303:SF4">
    <property type="entry name" value="NADPH DEHYDROGENASE C23G7.10C-RELATED"/>
    <property type="match status" value="1"/>
</dbReference>
<comment type="caution">
    <text evidence="7">The sequence shown here is derived from an EMBL/GenBank/DDBJ whole genome shotgun (WGS) entry which is preliminary data.</text>
</comment>
<keyword evidence="2" id="KW-0285">Flavoprotein</keyword>
<dbReference type="PANTHER" id="PTHR43303">
    <property type="entry name" value="NADPH DEHYDROGENASE C23G7.10C-RELATED"/>
    <property type="match status" value="1"/>
</dbReference>
<dbReference type="RefSeq" id="WP_191806988.1">
    <property type="nucleotide sequence ID" value="NZ_JACSQD010000002.1"/>
</dbReference>
<feature type="domain" description="NADH:flavin oxidoreductase/NADH oxidase N-terminal" evidence="6">
    <location>
        <begin position="4"/>
        <end position="352"/>
    </location>
</feature>
<dbReference type="CDD" id="cd02932">
    <property type="entry name" value="OYE_YqiM_FMN"/>
    <property type="match status" value="1"/>
</dbReference>
<organism evidence="7 8">
    <name type="scientific">Arthrobacter gallicola</name>
    <dbReference type="NCBI Taxonomy" id="2762225"/>
    <lineage>
        <taxon>Bacteria</taxon>
        <taxon>Bacillati</taxon>
        <taxon>Actinomycetota</taxon>
        <taxon>Actinomycetes</taxon>
        <taxon>Micrococcales</taxon>
        <taxon>Micrococcaceae</taxon>
        <taxon>Arthrobacter</taxon>
    </lineage>
</organism>
<accession>A0ABR8UPZ7</accession>
<proteinExistence type="predicted"/>
<keyword evidence="4" id="KW-0521">NADP</keyword>
<dbReference type="Gene3D" id="3.20.20.70">
    <property type="entry name" value="Aldolase class I"/>
    <property type="match status" value="1"/>
</dbReference>
<keyword evidence="5" id="KW-0560">Oxidoreductase</keyword>
<evidence type="ECO:0000313" key="7">
    <source>
        <dbReference type="EMBL" id="MBD7994593.1"/>
    </source>
</evidence>
<evidence type="ECO:0000256" key="4">
    <source>
        <dbReference type="ARBA" id="ARBA00022857"/>
    </source>
</evidence>
<gene>
    <name evidence="7" type="ORF">H9639_04710</name>
</gene>
<dbReference type="EMBL" id="JACSQD010000002">
    <property type="protein sequence ID" value="MBD7994593.1"/>
    <property type="molecule type" value="Genomic_DNA"/>
</dbReference>
<evidence type="ECO:0000256" key="3">
    <source>
        <dbReference type="ARBA" id="ARBA00022643"/>
    </source>
</evidence>
<reference evidence="7 8" key="1">
    <citation type="submission" date="2020-08" db="EMBL/GenBank/DDBJ databases">
        <title>A Genomic Blueprint of the Chicken Gut Microbiome.</title>
        <authorList>
            <person name="Gilroy R."/>
            <person name="Ravi A."/>
            <person name="Getino M."/>
            <person name="Pursley I."/>
            <person name="Horton D.L."/>
            <person name="Alikhan N.-F."/>
            <person name="Baker D."/>
            <person name="Gharbi K."/>
            <person name="Hall N."/>
            <person name="Watson M."/>
            <person name="Adriaenssens E.M."/>
            <person name="Foster-Nyarko E."/>
            <person name="Jarju S."/>
            <person name="Secka A."/>
            <person name="Antonio M."/>
            <person name="Oren A."/>
            <person name="Chaudhuri R."/>
            <person name="La Ragione R.M."/>
            <person name="Hildebrand F."/>
            <person name="Pallen M.J."/>
        </authorList>
    </citation>
    <scope>NUCLEOTIDE SEQUENCE [LARGE SCALE GENOMIC DNA]</scope>
    <source>
        <strain evidence="7 8">Sa2CUA1</strain>
    </source>
</reference>
<keyword evidence="3" id="KW-0288">FMN</keyword>
<evidence type="ECO:0000256" key="2">
    <source>
        <dbReference type="ARBA" id="ARBA00022630"/>
    </source>
</evidence>
<dbReference type="InterPro" id="IPR001155">
    <property type="entry name" value="OxRdtase_FMN_N"/>
</dbReference>
<sequence>MTNVFDPIQIRNVEIPNRVWMSPMCTYSAAPQPELAGRPNDFHYAHYTARAAGGVGLVLVEATGVLPEGRISPYDLGLWNGDQADGFARLARGIREHGAVPGIQLAHAGRKASVDRPWLGGKPLEENSKAGGENYGWQPVGPSALAFPGSAVPHELTREEIAGLPAAFAEAARRAEAAGFDVVEIHAAHGYLLHSFLSPITNQRTDEYGGPLENRARIVLEIVDAVRAVWPAGKPVFMRVSTTDWVEENPQDNRESWTVTQTVQLATWAVEHGVDLIDASSGGLDIVPIPRDQDYQTAKAAVVRSETGVLTAAVGRIDSPQLAEELVTSGKADAVFLGRPLLRNPSWANEAALELGIKPRYIEQYAYVL</sequence>
<evidence type="ECO:0000313" key="8">
    <source>
        <dbReference type="Proteomes" id="UP000609874"/>
    </source>
</evidence>
<dbReference type="SUPFAM" id="SSF51395">
    <property type="entry name" value="FMN-linked oxidoreductases"/>
    <property type="match status" value="1"/>
</dbReference>
<dbReference type="Proteomes" id="UP000609874">
    <property type="component" value="Unassembled WGS sequence"/>
</dbReference>
<protein>
    <submittedName>
        <fullName evidence="7">NADH:flavin oxidoreductase/NADH oxidase</fullName>
    </submittedName>
</protein>
<comment type="cofactor">
    <cofactor evidence="1">
        <name>FMN</name>
        <dbReference type="ChEBI" id="CHEBI:58210"/>
    </cofactor>
</comment>
<dbReference type="Pfam" id="PF00724">
    <property type="entry name" value="Oxidored_FMN"/>
    <property type="match status" value="1"/>
</dbReference>
<keyword evidence="8" id="KW-1185">Reference proteome</keyword>